<dbReference type="EnsemblMetazoa" id="G2238.4">
    <property type="protein sequence ID" value="G2238.4:cds"/>
    <property type="gene ID" value="G2238"/>
</dbReference>
<dbReference type="EnsemblMetazoa" id="G2238.6">
    <property type="protein sequence ID" value="G2238.6:cds"/>
    <property type="gene ID" value="G2238"/>
</dbReference>
<sequence length="296" mass="33412">MPYCGTATKWSKIGLVTQYIGLALFLSGFGTIGWMATLTVQNTKDIIVGLFRMIDCSTGSCSTQDISTDYENSARDSTLGLMCVVIVAAVPTTVIYSIYVATEAARYRCMILTIMCFTFFAALFILIGVAVYATSVPTDFYASYSVGLVTIASFLFICAGCMLIPDIKNKVYRRRSRAKMVRTPSTPSLASVESPPPRYTSRIETPVYYTPRRPKGVWVYKEYDDRSPRTPRRRSPPREVIRSYSPPREVVRSYSPPRERVRVHQVRALPPPQISYVSPRRYGTPLSVQRYDYKAR</sequence>
<feature type="transmembrane region" description="Helical" evidence="2">
    <location>
        <begin position="111"/>
        <end position="135"/>
    </location>
</feature>
<dbReference type="EnsemblMetazoa" id="G2238.3">
    <property type="protein sequence ID" value="G2238.3:cds"/>
    <property type="gene ID" value="G2238"/>
</dbReference>
<dbReference type="Proteomes" id="UP000005408">
    <property type="component" value="Unassembled WGS sequence"/>
</dbReference>
<dbReference type="Gene3D" id="1.20.140.150">
    <property type="match status" value="1"/>
</dbReference>
<name>A0A8W8K847_MAGGI</name>
<dbReference type="OMA" id="CMLIPDI"/>
<feature type="transmembrane region" description="Helical" evidence="2">
    <location>
        <begin position="141"/>
        <end position="165"/>
    </location>
</feature>
<evidence type="ECO:0000313" key="3">
    <source>
        <dbReference type="EnsemblMetazoa" id="G2238.2:cds"/>
    </source>
</evidence>
<keyword evidence="2" id="KW-0812">Transmembrane</keyword>
<evidence type="ECO:0000256" key="1">
    <source>
        <dbReference type="SAM" id="MobiDB-lite"/>
    </source>
</evidence>
<evidence type="ECO:0000256" key="2">
    <source>
        <dbReference type="SAM" id="Phobius"/>
    </source>
</evidence>
<dbReference type="EnsemblMetazoa" id="G2238.1">
    <property type="protein sequence ID" value="G2238.1:cds"/>
    <property type="gene ID" value="G2238"/>
</dbReference>
<organism evidence="3 4">
    <name type="scientific">Magallana gigas</name>
    <name type="common">Pacific oyster</name>
    <name type="synonym">Crassostrea gigas</name>
    <dbReference type="NCBI Taxonomy" id="29159"/>
    <lineage>
        <taxon>Eukaryota</taxon>
        <taxon>Metazoa</taxon>
        <taxon>Spiralia</taxon>
        <taxon>Lophotrochozoa</taxon>
        <taxon>Mollusca</taxon>
        <taxon>Bivalvia</taxon>
        <taxon>Autobranchia</taxon>
        <taxon>Pteriomorphia</taxon>
        <taxon>Ostreida</taxon>
        <taxon>Ostreoidea</taxon>
        <taxon>Ostreidae</taxon>
        <taxon>Magallana</taxon>
    </lineage>
</organism>
<keyword evidence="2" id="KW-1133">Transmembrane helix</keyword>
<reference evidence="3" key="1">
    <citation type="submission" date="2022-08" db="UniProtKB">
        <authorList>
            <consortium name="EnsemblMetazoa"/>
        </authorList>
    </citation>
    <scope>IDENTIFICATION</scope>
    <source>
        <strain evidence="3">05x7-T-G4-1.051#20</strain>
    </source>
</reference>
<accession>A0A8W8K847</accession>
<dbReference type="AlphaFoldDB" id="A0A8W8K847"/>
<keyword evidence="2" id="KW-0472">Membrane</keyword>
<dbReference type="EnsemblMetazoa" id="G2238.5">
    <property type="protein sequence ID" value="G2238.5:cds"/>
    <property type="gene ID" value="G2238"/>
</dbReference>
<feature type="transmembrane region" description="Helical" evidence="2">
    <location>
        <begin position="79"/>
        <end position="99"/>
    </location>
</feature>
<dbReference type="OrthoDB" id="6111549at2759"/>
<dbReference type="EnsemblMetazoa" id="G2238.2">
    <property type="protein sequence ID" value="G2238.2:cds"/>
    <property type="gene ID" value="G2238"/>
</dbReference>
<keyword evidence="4" id="KW-1185">Reference proteome</keyword>
<protein>
    <submittedName>
        <fullName evidence="3">Uncharacterized protein</fullName>
    </submittedName>
</protein>
<proteinExistence type="predicted"/>
<feature type="region of interest" description="Disordered" evidence="1">
    <location>
        <begin position="226"/>
        <end position="258"/>
    </location>
</feature>
<feature type="transmembrane region" description="Helical" evidence="2">
    <location>
        <begin position="19"/>
        <end position="36"/>
    </location>
</feature>
<evidence type="ECO:0000313" key="4">
    <source>
        <dbReference type="Proteomes" id="UP000005408"/>
    </source>
</evidence>